<feature type="compositionally biased region" description="Acidic residues" evidence="8">
    <location>
        <begin position="2406"/>
        <end position="2419"/>
    </location>
</feature>
<dbReference type="OrthoDB" id="2357150at2759"/>
<dbReference type="PROSITE" id="PS50293">
    <property type="entry name" value="TPR_REGION"/>
    <property type="match status" value="1"/>
</dbReference>
<evidence type="ECO:0000259" key="9">
    <source>
        <dbReference type="PROSITE" id="PS50196"/>
    </source>
</evidence>
<dbReference type="InterPro" id="IPR000156">
    <property type="entry name" value="Ran_bind_dom"/>
</dbReference>
<name>A0A9P0CIV8_9CUCU</name>
<dbReference type="PROSITE" id="PS50005">
    <property type="entry name" value="TPR"/>
    <property type="match status" value="2"/>
</dbReference>
<feature type="domain" description="RanBD1" evidence="9">
    <location>
        <begin position="1440"/>
        <end position="1575"/>
    </location>
</feature>
<dbReference type="PANTHER" id="PTHR23138:SF87">
    <property type="entry name" value="E3 SUMO-PROTEIN LIGASE RANBP2"/>
    <property type="match status" value="1"/>
</dbReference>
<dbReference type="SUPFAM" id="SSF50729">
    <property type="entry name" value="PH domain-like"/>
    <property type="match status" value="5"/>
</dbReference>
<dbReference type="Pfam" id="PF13181">
    <property type="entry name" value="TPR_8"/>
    <property type="match status" value="1"/>
</dbReference>
<dbReference type="Pfam" id="PF00641">
    <property type="entry name" value="Zn_ribbon_RanBP"/>
    <property type="match status" value="2"/>
</dbReference>
<feature type="domain" description="RanBD1" evidence="9">
    <location>
        <begin position="1188"/>
        <end position="1326"/>
    </location>
</feature>
<evidence type="ECO:0000313" key="12">
    <source>
        <dbReference type="EMBL" id="CAH1099984.1"/>
    </source>
</evidence>
<keyword evidence="13" id="KW-1185">Reference proteome</keyword>
<dbReference type="FunFam" id="4.10.1060.10:FF:000003">
    <property type="entry name" value="E3 SUMO-protein ligase RanBP2"/>
    <property type="match status" value="2"/>
</dbReference>
<dbReference type="InterPro" id="IPR000697">
    <property type="entry name" value="WH1/EVH1_dom"/>
</dbReference>
<keyword evidence="1" id="KW-0597">Phosphoprotein</keyword>
<feature type="coiled-coil region" evidence="7">
    <location>
        <begin position="903"/>
        <end position="933"/>
    </location>
</feature>
<dbReference type="CDD" id="cd13179">
    <property type="entry name" value="RanBD_RanBP1"/>
    <property type="match status" value="1"/>
</dbReference>
<evidence type="ECO:0000256" key="5">
    <source>
        <dbReference type="PROSITE-ProRule" id="PRU00322"/>
    </source>
</evidence>
<evidence type="ECO:0000256" key="4">
    <source>
        <dbReference type="ARBA" id="ARBA00022833"/>
    </source>
</evidence>
<evidence type="ECO:0000256" key="6">
    <source>
        <dbReference type="PROSITE-ProRule" id="PRU00339"/>
    </source>
</evidence>
<dbReference type="Gene3D" id="2.30.29.30">
    <property type="entry name" value="Pleckstrin-homology domain (PH domain)/Phosphotyrosine-binding domain (PTB)"/>
    <property type="match status" value="5"/>
</dbReference>
<accession>A0A9P0CIV8</accession>
<organism evidence="12 13">
    <name type="scientific">Psylliodes chrysocephalus</name>
    <dbReference type="NCBI Taxonomy" id="3402493"/>
    <lineage>
        <taxon>Eukaryota</taxon>
        <taxon>Metazoa</taxon>
        <taxon>Ecdysozoa</taxon>
        <taxon>Arthropoda</taxon>
        <taxon>Hexapoda</taxon>
        <taxon>Insecta</taxon>
        <taxon>Pterygota</taxon>
        <taxon>Neoptera</taxon>
        <taxon>Endopterygota</taxon>
        <taxon>Coleoptera</taxon>
        <taxon>Polyphaga</taxon>
        <taxon>Cucujiformia</taxon>
        <taxon>Chrysomeloidea</taxon>
        <taxon>Chrysomelidae</taxon>
        <taxon>Galerucinae</taxon>
        <taxon>Alticini</taxon>
        <taxon>Psylliodes</taxon>
    </lineage>
</organism>
<feature type="domain" description="RanBD1" evidence="9">
    <location>
        <begin position="1873"/>
        <end position="2001"/>
    </location>
</feature>
<evidence type="ECO:0000256" key="7">
    <source>
        <dbReference type="SAM" id="Coils"/>
    </source>
</evidence>
<reference evidence="12" key="1">
    <citation type="submission" date="2022-01" db="EMBL/GenBank/DDBJ databases">
        <authorList>
            <person name="King R."/>
        </authorList>
    </citation>
    <scope>NUCLEOTIDE SEQUENCE</scope>
</reference>
<dbReference type="Gene3D" id="1.25.40.10">
    <property type="entry name" value="Tetratricopeptide repeat domain"/>
    <property type="match status" value="1"/>
</dbReference>
<dbReference type="EMBL" id="OV651813">
    <property type="protein sequence ID" value="CAH1099984.1"/>
    <property type="molecule type" value="Genomic_DNA"/>
</dbReference>
<sequence>MKMFKSKLEVDRHVSNCLKKINNETERNLRCFSFGKLYFNVGDYDQAYRYVTSYLAVKPKSSEGYLLLGKSLEKLGKLDAALEAYRNSLQIDPKQNNVVIKVCELLSSDNVDLDLSGARYFCDLAQTFDPNNPAVYGLKEKLITKQNENPMKITELLLQELEIRPSDVNLRIRLLKHFIQNNMVLEAYKHASAIEDKHIAAFSKNLSWYENFSDILLRFQKESAASVNNWEFWLLSVSVLERLVALSLEEYHNTIKCTTTEYVTSVFNFDQILYKAHQSSNNFIADRNLISIFFKHYHAQLHFHYATLIYKQAKRDNIEFKEASNFVLPVLFTAYHSNPPDLNSYWFIQSSDNIKRLINRWYETACYRNSQMGHIILTSAKDRKSLLLDKAAQYSSGNWRENLYKKLFIRREQQLKLSSSFFVTNSMAIEPIIKLPNAEDVSKFDEIALLIHPDVLHHYIWIASSTNIPDMSIKTFEGLQYSTTNITNCAAESLNLLDIYAFICCATLCTSAQQRKDSKKIPASITENLATINQSKFLESAYKMYKNDQSSNSSDLRVVLIKGIEVVRCIGHHGLDVKLLVILANIFEERAKKLSQQSEIEFTLARAELYWKAAVPLLEKVINKEAIMYSNNRMFEYKSSKLTVNEAESHLDKGKLFLATQLYKKKDFEKALTLFNKLKDPFASYYQYEIYKHIADQKKRDNKENISSDIVNEYKMLLTKARDCLYLTLDRLREPNYDLSHPLNSKLSTEIGKVERLLSGIESDGINFNNSDSSEENNRSIDTSIGEHYLSAFTSNLTLNTSKQPDAIINTSHSTPLRFNVTRQEVRPSPERLDAQIRQIMTSRDASFSLVSEQNRAIADAQKNLMEKLNFVIDDLKIIKTDIENLKEVTKSVNEIKNTTEDFQNMMDVIQDIRKDLNEVKKNDNKNNQLSEEDLYVLDPDYGVDYNIAASIPANIPGTYPNYPAGRIPNPTHLPAYGPSLMYPGLYPGLPYTYGGLNFAQPGSIPFLSDQQAPGVVPSTSLPAALIQQPPNTKFGLDIRKPQLPSQSIVQSSQPAKEDMAAVSSALNLNNPIKLPIVATSSPLIVPSFGKSPPVNVVITTSDPLPSKNSVISQPVLSVTIPPQHVKSNFSKVGSASATTVSSNVTGSLFVPSAKPTDFSTSVQNKDKIGANISTTSINSLEDEPNVDFKPVIPLPDEVPVVTGEENETELFCARAKLFRHVNVNGNKEWKERGVGNLKILKNKENGKCRILMRRDQVLKICANHVIQKEMTLIPSQNNDKAFTWIAQDFSEGEIQIETFCVKFKTAEEAQKFSDTVKSVKMSSEDQQKPKSVFEKPAQNLFQSTSSTSLGGFVFTGTPTFKPKEIAPPLIVTPEKPKEIVVTTTSTINSPFATFVFGKSGFKKDEDSKTFSPLVIAQEKKPDDADKDLSPVDEFVPTAEFKPVVPLPELVEVKTGEENCQVLFEARTKLFRYDSNGETKEWKERGVGTIKILKDDFLRLIMRRDQVHKVCCNHRVLKDMIFKPNSGNPKAIVWRAQDFSEEELVPETFTARFKTEELASLFLRTLQNMQKLMDDNNSFAIGKTKKTTKEVKKADVGFGDTFKAKAGSWECEICLIRNDGDAQSCMACDTPKDGVAAVAPKPATNFAFNWNVGDKSAGDAKKVDAGFGDAFKVKAGSWECKTCLIRNDGAAQDCVACDTPRDGSVKQNVASLNKPLSTIENKWSFGIPSAAVTTTTTPTINLTQTPVISNTNIKPSFTTPTSFFFGSNQMSGSKITSSTLENVVPQEKPSEPKWIFGKPSTPLVAFNTSNLEEPKTPENAKPDAGNVSAGFVFGSNQKEGFEFKQRTPRRISGGPGNEESDGSYVEEEEDNIYFKPIIPLPDIVQVKTGEEEEDLVFSQRSKLFRFVNGEWKERGLGDVKILRNKETNKLRVLMRREQVLKICLNHMLSKEIEYVRKDERSLLFAAADYSEGELVREQFCLRFKNADIANNFLQAVNDALQGTTIANKSIGKRSTEKSEDDDVVIVSETQVTPEEEQFALKLGLPPKFLSYKQLPDCKCEQCKKDDEYLKDLFASDTSVNTAKNSFSFSPNTGGFLLKPAVLSPANAFAAAAKTTVSDTITKFSFSPATVNLFGSIATTSSDVFSSPAISISTGLFSSPAAKTTVSDTITKFSFSPAKNNLFGSIATTSSDIFSSPAITISTGLFSSPAATSGLFASPAITTTASTIFSSPAVTTTAPPLFTSSITPSSGLFTAGSIGNSFSSNNSIFGNSTSSNFSFGVAANNLFNAPTPAASNTNIFSSLAAKNIAETKAFESVFSGSNISRNIFANSGDKITITELDDNEEPILKCDSGLSFASLAAKAPEEAKPVFTKKTENNSFAFVGAGAPVFGSLKNKSTGTAKADTSQNEDDTEDGQNTEDYDPHYEPIVPLPDQIVVTTGEENEDVLFNERAKLFRFDANTVEWKERGVGQLKILQHREKHTYRLLLRREQVHKIVLNQLITANFELQPMMTSDKAWMWAGYNYTEGENALEKLAVRFKNQQLANQFKVMIDEAIGKVQKKEQQQVVEVPVSVQDFESVGDSASVGVEEVYYKDEYDEEYGEEEDEDDEEERSVMFMKECTLSELQSDNEWQTVGQGDLQVYYDPELYACRIQVTDTEGKLLSHTLIGFNTIMDLDKNECTWKAIEWAENVQWRNLKATFDDEVAAQEFHSNYIESLNYAQQVGLLDELPQEGEVED</sequence>
<dbReference type="GO" id="GO:0005643">
    <property type="term" value="C:nuclear pore"/>
    <property type="evidence" value="ECO:0007669"/>
    <property type="project" value="TreeGrafter"/>
</dbReference>
<dbReference type="Pfam" id="PF00638">
    <property type="entry name" value="Ran_BP1"/>
    <property type="match status" value="4"/>
</dbReference>
<feature type="domain" description="RanBP2-type" evidence="10">
    <location>
        <begin position="1674"/>
        <end position="1703"/>
    </location>
</feature>
<dbReference type="InterPro" id="IPR019734">
    <property type="entry name" value="TPR_rpt"/>
</dbReference>
<dbReference type="SUPFAM" id="SSF90209">
    <property type="entry name" value="Ran binding protein zinc finger-like"/>
    <property type="match status" value="2"/>
</dbReference>
<dbReference type="InterPro" id="IPR011990">
    <property type="entry name" value="TPR-like_helical_dom_sf"/>
</dbReference>
<dbReference type="SMART" id="SM00547">
    <property type="entry name" value="ZnF_RBZ"/>
    <property type="match status" value="2"/>
</dbReference>
<dbReference type="InterPro" id="IPR036443">
    <property type="entry name" value="Znf_RanBP2_sf"/>
</dbReference>
<feature type="repeat" description="TPR" evidence="6">
    <location>
        <begin position="28"/>
        <end position="61"/>
    </location>
</feature>
<evidence type="ECO:0000256" key="3">
    <source>
        <dbReference type="ARBA" id="ARBA00022771"/>
    </source>
</evidence>
<dbReference type="SMART" id="SM00028">
    <property type="entry name" value="TPR"/>
    <property type="match status" value="3"/>
</dbReference>
<dbReference type="Proteomes" id="UP001153636">
    <property type="component" value="Chromosome 1"/>
</dbReference>
<feature type="compositionally biased region" description="Polar residues" evidence="8">
    <location>
        <begin position="2395"/>
        <end position="2405"/>
    </location>
</feature>
<dbReference type="InterPro" id="IPR011993">
    <property type="entry name" value="PH-like_dom_sf"/>
</dbReference>
<dbReference type="SUPFAM" id="SSF48452">
    <property type="entry name" value="TPR-like"/>
    <property type="match status" value="1"/>
</dbReference>
<feature type="repeat" description="TPR" evidence="6">
    <location>
        <begin position="62"/>
        <end position="95"/>
    </location>
</feature>
<dbReference type="PANTHER" id="PTHR23138">
    <property type="entry name" value="RAN BINDING PROTEIN"/>
    <property type="match status" value="1"/>
</dbReference>
<dbReference type="InterPro" id="IPR045256">
    <property type="entry name" value="RanBP1_RanBD"/>
</dbReference>
<dbReference type="FunFam" id="2.30.29.30:FF:000018">
    <property type="entry name" value="E3 SUMO-protein ligase RanBP2"/>
    <property type="match status" value="4"/>
</dbReference>
<proteinExistence type="predicted"/>
<evidence type="ECO:0008006" key="14">
    <source>
        <dbReference type="Google" id="ProtNLM"/>
    </source>
</evidence>
<evidence type="ECO:0000313" key="13">
    <source>
        <dbReference type="Proteomes" id="UP001153636"/>
    </source>
</evidence>
<keyword evidence="7" id="KW-0175">Coiled coil</keyword>
<dbReference type="PROSITE" id="PS50229">
    <property type="entry name" value="WH1"/>
    <property type="match status" value="1"/>
</dbReference>
<keyword evidence="4" id="KW-0862">Zinc</keyword>
<keyword evidence="3 5" id="KW-0863">Zinc-finger</keyword>
<dbReference type="PROSITE" id="PS50196">
    <property type="entry name" value="RANBD1"/>
    <property type="match status" value="4"/>
</dbReference>
<dbReference type="InterPro" id="IPR045255">
    <property type="entry name" value="RanBP1-like"/>
</dbReference>
<dbReference type="SMART" id="SM00160">
    <property type="entry name" value="RanBD"/>
    <property type="match status" value="4"/>
</dbReference>
<feature type="domain" description="RanBD1" evidence="9">
    <location>
        <begin position="2423"/>
        <end position="2559"/>
    </location>
</feature>
<feature type="region of interest" description="Disordered" evidence="8">
    <location>
        <begin position="2395"/>
        <end position="2424"/>
    </location>
</feature>
<evidence type="ECO:0000256" key="1">
    <source>
        <dbReference type="ARBA" id="ARBA00022553"/>
    </source>
</evidence>
<protein>
    <recommendedName>
        <fullName evidence="14">E3 SUMO-protein ligase RanBP2</fullName>
    </recommendedName>
</protein>
<dbReference type="Gene3D" id="4.10.1060.10">
    <property type="entry name" value="Zinc finger, RanBP2-type"/>
    <property type="match status" value="2"/>
</dbReference>
<keyword evidence="6" id="KW-0802">TPR repeat</keyword>
<feature type="domain" description="WH1" evidence="11">
    <location>
        <begin position="2438"/>
        <end position="2557"/>
    </location>
</feature>
<dbReference type="PROSITE" id="PS01358">
    <property type="entry name" value="ZF_RANBP2_1"/>
    <property type="match status" value="2"/>
</dbReference>
<dbReference type="GO" id="GO:0005096">
    <property type="term" value="F:GTPase activator activity"/>
    <property type="evidence" value="ECO:0007669"/>
    <property type="project" value="TreeGrafter"/>
</dbReference>
<dbReference type="InterPro" id="IPR001876">
    <property type="entry name" value="Znf_RanBP2"/>
</dbReference>
<dbReference type="GO" id="GO:0006913">
    <property type="term" value="P:nucleocytoplasmic transport"/>
    <property type="evidence" value="ECO:0007669"/>
    <property type="project" value="InterPro"/>
</dbReference>
<dbReference type="PROSITE" id="PS50199">
    <property type="entry name" value="ZF_RANBP2_2"/>
    <property type="match status" value="2"/>
</dbReference>
<evidence type="ECO:0000259" key="11">
    <source>
        <dbReference type="PROSITE" id="PS50229"/>
    </source>
</evidence>
<feature type="domain" description="RanBP2-type" evidence="10">
    <location>
        <begin position="1605"/>
        <end position="1634"/>
    </location>
</feature>
<evidence type="ECO:0000259" key="10">
    <source>
        <dbReference type="PROSITE" id="PS50199"/>
    </source>
</evidence>
<evidence type="ECO:0000256" key="2">
    <source>
        <dbReference type="ARBA" id="ARBA00022723"/>
    </source>
</evidence>
<dbReference type="GO" id="GO:0005737">
    <property type="term" value="C:cytoplasm"/>
    <property type="evidence" value="ECO:0007669"/>
    <property type="project" value="TreeGrafter"/>
</dbReference>
<keyword evidence="2" id="KW-0479">Metal-binding</keyword>
<dbReference type="GO" id="GO:0008270">
    <property type="term" value="F:zinc ion binding"/>
    <property type="evidence" value="ECO:0007669"/>
    <property type="project" value="UniProtKB-KW"/>
</dbReference>
<dbReference type="FunFam" id="1.25.40.10:FF:000582">
    <property type="entry name" value="E3 SUMO-protein ligase RanBP2"/>
    <property type="match status" value="1"/>
</dbReference>
<evidence type="ECO:0000256" key="8">
    <source>
        <dbReference type="SAM" id="MobiDB-lite"/>
    </source>
</evidence>
<gene>
    <name evidence="12" type="ORF">PSYICH_LOCUS1218</name>
</gene>